<dbReference type="RefSeq" id="WP_112304555.1">
    <property type="nucleotide sequence ID" value="NZ_QMDV01000001.1"/>
</dbReference>
<organism evidence="1 2">
    <name type="scientific">Pontibacter arcticus</name>
    <dbReference type="NCBI Taxonomy" id="2080288"/>
    <lineage>
        <taxon>Bacteria</taxon>
        <taxon>Pseudomonadati</taxon>
        <taxon>Bacteroidota</taxon>
        <taxon>Cytophagia</taxon>
        <taxon>Cytophagales</taxon>
        <taxon>Hymenobacteraceae</taxon>
        <taxon>Pontibacter</taxon>
    </lineage>
</organism>
<dbReference type="EMBL" id="QMDV01000001">
    <property type="protein sequence ID" value="RAU84274.1"/>
    <property type="molecule type" value="Genomic_DNA"/>
</dbReference>
<dbReference type="OrthoDB" id="9802640at2"/>
<keyword evidence="1" id="KW-0547">Nucleotide-binding</keyword>
<reference evidence="1 2" key="1">
    <citation type="submission" date="2018-06" db="EMBL/GenBank/DDBJ databases">
        <authorList>
            <person name="Liu Z.-W."/>
        </authorList>
    </citation>
    <scope>NUCLEOTIDE SEQUENCE [LARGE SCALE GENOMIC DNA]</scope>
    <source>
        <strain evidence="1 2">2b14</strain>
    </source>
</reference>
<dbReference type="Pfam" id="PF13589">
    <property type="entry name" value="HATPase_c_3"/>
    <property type="match status" value="1"/>
</dbReference>
<dbReference type="Gene3D" id="3.30.565.10">
    <property type="entry name" value="Histidine kinase-like ATPase, C-terminal domain"/>
    <property type="match status" value="1"/>
</dbReference>
<comment type="caution">
    <text evidence="1">The sequence shown here is derived from an EMBL/GenBank/DDBJ whole genome shotgun (WGS) entry which is preliminary data.</text>
</comment>
<protein>
    <submittedName>
        <fullName evidence="1">ATP-binding protein</fullName>
    </submittedName>
</protein>
<dbReference type="Proteomes" id="UP000251692">
    <property type="component" value="Unassembled WGS sequence"/>
</dbReference>
<keyword evidence="2" id="KW-1185">Reference proteome</keyword>
<keyword evidence="1" id="KW-0067">ATP-binding</keyword>
<gene>
    <name evidence="1" type="ORF">DP923_04325</name>
</gene>
<proteinExistence type="predicted"/>
<evidence type="ECO:0000313" key="1">
    <source>
        <dbReference type="EMBL" id="RAU84274.1"/>
    </source>
</evidence>
<dbReference type="AlphaFoldDB" id="A0A364RJ21"/>
<reference evidence="1 2" key="2">
    <citation type="submission" date="2018-07" db="EMBL/GenBank/DDBJ databases">
        <title>Pontibacter sp. 2b14 genomic sequence and assembly.</title>
        <authorList>
            <person name="Du Z.-J."/>
        </authorList>
    </citation>
    <scope>NUCLEOTIDE SEQUENCE [LARGE SCALE GENOMIC DNA]</scope>
    <source>
        <strain evidence="1 2">2b14</strain>
    </source>
</reference>
<accession>A0A364RJ21</accession>
<sequence>MSFLSPEVNQIRQSIIDIDDSYNNAWDIIAELTQNAVDAIKKSITGGEIQILIDSINKSIKIKDNGVGISPNDLPVLLRPFSTNKRNDSITIGEKGVGLTFVMFSSNYFEITTSNNNGSSKGILKDAFNWKNSTNEELIDLEVTEIEPHIQGTTVLIKDVRNTPIFNLSFDQIKYILRSRTAIGNTDYLWFGDSKIKVTVQFIDQNGNEHIEEVPFKYFYLPKELEKSYSIDLDDFVEYAKSADRTDIEKRNKLKNKIIYKIGKYQHSDNREIKYTAFFIPKRKLWNDLSIQFNLCTEENLKDEKWLDNFSYALLNEGIYTSVKGMPTGIKIDHPTTGYAGYWSNIFILFEDKALKFDIGRKSIHGMQARIYKEYSRDIFNQFLKYITKYVSGEVRVDTQWDRDQVFAEIDTMLDLNAEGIKLQKNPKDQEASVAALFFECIGNGKISEIIPLTSGYRNKYDLYAKWGHKKVIIEFKSRLRNILKDFNDERKMFDEMNCVVCWNVSEEDQTEFNRRGIELEEISTHAWDEDENFPNSTHKLLLSGYIKPIYVVDMKKILNN</sequence>
<dbReference type="InterPro" id="IPR036890">
    <property type="entry name" value="HATPase_C_sf"/>
</dbReference>
<name>A0A364RJ21_9BACT</name>
<dbReference type="SUPFAM" id="SSF55874">
    <property type="entry name" value="ATPase domain of HSP90 chaperone/DNA topoisomerase II/histidine kinase"/>
    <property type="match status" value="1"/>
</dbReference>
<dbReference type="GO" id="GO:0005524">
    <property type="term" value="F:ATP binding"/>
    <property type="evidence" value="ECO:0007669"/>
    <property type="project" value="UniProtKB-KW"/>
</dbReference>
<evidence type="ECO:0000313" key="2">
    <source>
        <dbReference type="Proteomes" id="UP000251692"/>
    </source>
</evidence>